<dbReference type="InterPro" id="IPR027417">
    <property type="entry name" value="P-loop_NTPase"/>
</dbReference>
<dbReference type="HAMAP" id="MF_00185">
    <property type="entry name" value="IPP_trans"/>
    <property type="match status" value="1"/>
</dbReference>
<dbReference type="InterPro" id="IPR039657">
    <property type="entry name" value="Dimethylallyltransferase"/>
</dbReference>
<keyword evidence="8 10" id="KW-0460">Magnesium</keyword>
<comment type="function">
    <text evidence="2 10 12">Catalyzes the transfer of a dimethylallyl group onto the adenine at position 37 in tRNAs that read codons beginning with uridine, leading to the formation of N6-(dimethylallyl)adenosine (i(6)A).</text>
</comment>
<comment type="caution">
    <text evidence="14">The sequence shown here is derived from an EMBL/GenBank/DDBJ whole genome shotgun (WGS) entry which is preliminary data.</text>
</comment>
<comment type="similarity">
    <text evidence="3 10 13">Belongs to the IPP transferase family.</text>
</comment>
<reference evidence="14 15" key="1">
    <citation type="submission" date="2015-01" db="EMBL/GenBank/DDBJ databases">
        <title>Genome sequence of the anaerobic bacterium Geobacter soli GSS01, a dissimilatory Fe(III) reducer from soil.</title>
        <authorList>
            <person name="Yang G."/>
            <person name="Zhou S."/>
        </authorList>
    </citation>
    <scope>NUCLEOTIDE SEQUENCE [LARGE SCALE GENOMIC DNA]</scope>
    <source>
        <strain evidence="14 15">GSS01</strain>
    </source>
</reference>
<evidence type="ECO:0000313" key="14">
    <source>
        <dbReference type="EMBL" id="KIE41968.1"/>
    </source>
</evidence>
<evidence type="ECO:0000256" key="2">
    <source>
        <dbReference type="ARBA" id="ARBA00003213"/>
    </source>
</evidence>
<evidence type="ECO:0000256" key="10">
    <source>
        <dbReference type="HAMAP-Rule" id="MF_00185"/>
    </source>
</evidence>
<evidence type="ECO:0000256" key="13">
    <source>
        <dbReference type="RuleBase" id="RU003785"/>
    </source>
</evidence>
<evidence type="ECO:0000256" key="5">
    <source>
        <dbReference type="ARBA" id="ARBA00022694"/>
    </source>
</evidence>
<feature type="binding site" evidence="10">
    <location>
        <begin position="18"/>
        <end position="23"/>
    </location>
    <ligand>
        <name>substrate</name>
    </ligand>
</feature>
<dbReference type="Gene3D" id="3.40.50.300">
    <property type="entry name" value="P-loop containing nucleotide triphosphate hydrolases"/>
    <property type="match status" value="1"/>
</dbReference>
<comment type="catalytic activity">
    <reaction evidence="9 10 11">
        <text>adenosine(37) in tRNA + dimethylallyl diphosphate = N(6)-dimethylallyladenosine(37) in tRNA + diphosphate</text>
        <dbReference type="Rhea" id="RHEA:26482"/>
        <dbReference type="Rhea" id="RHEA-COMP:10162"/>
        <dbReference type="Rhea" id="RHEA-COMP:10375"/>
        <dbReference type="ChEBI" id="CHEBI:33019"/>
        <dbReference type="ChEBI" id="CHEBI:57623"/>
        <dbReference type="ChEBI" id="CHEBI:74411"/>
        <dbReference type="ChEBI" id="CHEBI:74415"/>
        <dbReference type="EC" id="2.5.1.75"/>
    </reaction>
</comment>
<feature type="site" description="Interaction with substrate tRNA" evidence="10">
    <location>
        <position position="129"/>
    </location>
</feature>
<gene>
    <name evidence="10" type="primary">miaA</name>
    <name evidence="14" type="ORF">SE37_04655</name>
</gene>
<dbReference type="PANTHER" id="PTHR11088:SF60">
    <property type="entry name" value="TRNA DIMETHYLALLYLTRANSFERASE"/>
    <property type="match status" value="1"/>
</dbReference>
<evidence type="ECO:0000256" key="4">
    <source>
        <dbReference type="ARBA" id="ARBA00022679"/>
    </source>
</evidence>
<evidence type="ECO:0000256" key="3">
    <source>
        <dbReference type="ARBA" id="ARBA00005842"/>
    </source>
</evidence>
<comment type="cofactor">
    <cofactor evidence="1 10">
        <name>Mg(2+)</name>
        <dbReference type="ChEBI" id="CHEBI:18420"/>
    </cofactor>
</comment>
<keyword evidence="6 10" id="KW-0547">Nucleotide-binding</keyword>
<feature type="region of interest" description="Interaction with substrate tRNA" evidence="10">
    <location>
        <begin position="41"/>
        <end position="44"/>
    </location>
</feature>
<keyword evidence="7 10" id="KW-0067">ATP-binding</keyword>
<comment type="subunit">
    <text evidence="10">Monomer.</text>
</comment>
<evidence type="ECO:0000256" key="9">
    <source>
        <dbReference type="ARBA" id="ARBA00049563"/>
    </source>
</evidence>
<name>A0A0C1TRT0_9BACT</name>
<proteinExistence type="inferred from homology"/>
<dbReference type="NCBIfam" id="TIGR00174">
    <property type="entry name" value="miaA"/>
    <property type="match status" value="1"/>
</dbReference>
<dbReference type="SUPFAM" id="SSF52540">
    <property type="entry name" value="P-loop containing nucleoside triphosphate hydrolases"/>
    <property type="match status" value="2"/>
</dbReference>
<keyword evidence="5 10" id="KW-0819">tRNA processing</keyword>
<dbReference type="PANTHER" id="PTHR11088">
    <property type="entry name" value="TRNA DIMETHYLALLYLTRANSFERASE"/>
    <property type="match status" value="1"/>
</dbReference>
<dbReference type="Pfam" id="PF01715">
    <property type="entry name" value="IPPT"/>
    <property type="match status" value="1"/>
</dbReference>
<evidence type="ECO:0000256" key="6">
    <source>
        <dbReference type="ARBA" id="ARBA00022741"/>
    </source>
</evidence>
<dbReference type="AlphaFoldDB" id="A0A0C1TRT0"/>
<evidence type="ECO:0000256" key="12">
    <source>
        <dbReference type="RuleBase" id="RU003784"/>
    </source>
</evidence>
<evidence type="ECO:0000313" key="15">
    <source>
        <dbReference type="Proteomes" id="UP000031433"/>
    </source>
</evidence>
<dbReference type="Gene3D" id="1.10.20.140">
    <property type="match status" value="1"/>
</dbReference>
<dbReference type="EC" id="2.5.1.75" evidence="10"/>
<dbReference type="GO" id="GO:0005524">
    <property type="term" value="F:ATP binding"/>
    <property type="evidence" value="ECO:0007669"/>
    <property type="project" value="UniProtKB-UniRule"/>
</dbReference>
<feature type="binding site" evidence="10">
    <location>
        <begin position="16"/>
        <end position="23"/>
    </location>
    <ligand>
        <name>ATP</name>
        <dbReference type="ChEBI" id="CHEBI:30616"/>
    </ligand>
</feature>
<sequence>MGNQAGSKAQLVIIQGPTASGKSELAVRLAEACGGEVVNADSMQVYRGMDIGTAKPSPGLVARVPHHLYDIVDPDVNFTAADYRREAGRVITEIHGRGRHPILVGGTGLYIRTLSGGLAPSPGGDDAIRAELEEDARREGVAVLHDRLARVDPAAAARLHPNDRVRIVRALEVFLMTGKPLSEFQEEHRFADEPYDCLKFGISVERDVLYRRINERVDRMFAEGFVDEVSGLLKAGYSPDLKAMGAIGYKEVCAYLAGTCSLNEAREFVQRNTRRYAKRQLTWFRKDSAIKWVEYPANFDSISTIVMKFFG</sequence>
<dbReference type="GO" id="GO:0052381">
    <property type="term" value="F:tRNA dimethylallyltransferase activity"/>
    <property type="evidence" value="ECO:0007669"/>
    <property type="project" value="UniProtKB-UniRule"/>
</dbReference>
<evidence type="ECO:0000256" key="7">
    <source>
        <dbReference type="ARBA" id="ARBA00022840"/>
    </source>
</evidence>
<dbReference type="EMBL" id="JXBL01000001">
    <property type="protein sequence ID" value="KIE41968.1"/>
    <property type="molecule type" value="Genomic_DNA"/>
</dbReference>
<feature type="site" description="Interaction with substrate tRNA" evidence="10">
    <location>
        <position position="107"/>
    </location>
</feature>
<dbReference type="GO" id="GO:0006400">
    <property type="term" value="P:tRNA modification"/>
    <property type="evidence" value="ECO:0007669"/>
    <property type="project" value="TreeGrafter"/>
</dbReference>
<evidence type="ECO:0000256" key="8">
    <source>
        <dbReference type="ARBA" id="ARBA00022842"/>
    </source>
</evidence>
<keyword evidence="15" id="KW-1185">Reference proteome</keyword>
<evidence type="ECO:0000256" key="1">
    <source>
        <dbReference type="ARBA" id="ARBA00001946"/>
    </source>
</evidence>
<keyword evidence="4 10" id="KW-0808">Transferase</keyword>
<dbReference type="RefSeq" id="WP_039644098.1">
    <property type="nucleotide sequence ID" value="NZ_JXBL01000001.1"/>
</dbReference>
<comment type="caution">
    <text evidence="10">Lacks conserved residue(s) required for the propagation of feature annotation.</text>
</comment>
<dbReference type="Proteomes" id="UP000031433">
    <property type="component" value="Unassembled WGS sequence"/>
</dbReference>
<organism evidence="14 15">
    <name type="scientific">Geobacter soli</name>
    <dbReference type="NCBI Taxonomy" id="1510391"/>
    <lineage>
        <taxon>Bacteria</taxon>
        <taxon>Pseudomonadati</taxon>
        <taxon>Thermodesulfobacteriota</taxon>
        <taxon>Desulfuromonadia</taxon>
        <taxon>Geobacterales</taxon>
        <taxon>Geobacteraceae</taxon>
        <taxon>Geobacter</taxon>
    </lineage>
</organism>
<accession>A0A0C1TRT0</accession>
<dbReference type="InterPro" id="IPR018022">
    <property type="entry name" value="IPT"/>
</dbReference>
<protein>
    <recommendedName>
        <fullName evidence="10">tRNA dimethylallyltransferase</fullName>
        <ecNumber evidence="10">2.5.1.75</ecNumber>
    </recommendedName>
    <alternativeName>
        <fullName evidence="10">Dimethylallyl diphosphate:tRNA dimethylallyltransferase</fullName>
        <shortName evidence="10">DMAPP:tRNA dimethylallyltransferase</shortName>
        <shortName evidence="10">DMATase</shortName>
    </alternativeName>
    <alternativeName>
        <fullName evidence="10">Isopentenyl-diphosphate:tRNA isopentenyltransferase</fullName>
        <shortName evidence="10">IPP transferase</shortName>
        <shortName evidence="10">IPPT</shortName>
        <shortName evidence="10">IPTase</shortName>
    </alternativeName>
</protein>
<evidence type="ECO:0000256" key="11">
    <source>
        <dbReference type="RuleBase" id="RU003783"/>
    </source>
</evidence>
<dbReference type="FunFam" id="1.10.20.140:FF:000001">
    <property type="entry name" value="tRNA dimethylallyltransferase"/>
    <property type="match status" value="1"/>
</dbReference>